<dbReference type="InterPro" id="IPR029068">
    <property type="entry name" value="Glyas_Bleomycin-R_OHBP_Dase"/>
</dbReference>
<dbReference type="RefSeq" id="WP_190446267.1">
    <property type="nucleotide sequence ID" value="NZ_JAMPLM010000017.1"/>
</dbReference>
<protein>
    <submittedName>
        <fullName evidence="2">VOC family protein</fullName>
    </submittedName>
</protein>
<dbReference type="EMBL" id="JAMPLM010000017">
    <property type="protein sequence ID" value="MEP1060386.1"/>
    <property type="molecule type" value="Genomic_DNA"/>
</dbReference>
<dbReference type="CDD" id="cd07251">
    <property type="entry name" value="VOC_like"/>
    <property type="match status" value="1"/>
</dbReference>
<dbReference type="PANTHER" id="PTHR36503">
    <property type="entry name" value="BLR2520 PROTEIN"/>
    <property type="match status" value="1"/>
</dbReference>
<evidence type="ECO:0000259" key="1">
    <source>
        <dbReference type="PROSITE" id="PS51819"/>
    </source>
</evidence>
<dbReference type="PROSITE" id="PS51819">
    <property type="entry name" value="VOC"/>
    <property type="match status" value="1"/>
</dbReference>
<sequence>MHPRLNLVTLGVHDLSRSLQFYRDGLGWKPSSASQAEIAFFQLGGLVLALYPRTKLAEDITIDVVGTGFSGITLAYNGKSRAEVDEVLQLVKQLGARVVKPAQDVFWGGYSGYFADPDGHLWEVAWNPFFKFDAADQLILP</sequence>
<accession>A0ABV0KMC5</accession>
<dbReference type="Proteomes" id="UP001476950">
    <property type="component" value="Unassembled WGS sequence"/>
</dbReference>
<dbReference type="Gene3D" id="3.10.180.10">
    <property type="entry name" value="2,3-Dihydroxybiphenyl 1,2-Dioxygenase, domain 1"/>
    <property type="match status" value="1"/>
</dbReference>
<evidence type="ECO:0000313" key="3">
    <source>
        <dbReference type="Proteomes" id="UP001476950"/>
    </source>
</evidence>
<dbReference type="InterPro" id="IPR004360">
    <property type="entry name" value="Glyas_Fos-R_dOase_dom"/>
</dbReference>
<gene>
    <name evidence="2" type="ORF">NDI38_18275</name>
</gene>
<feature type="domain" description="VOC" evidence="1">
    <location>
        <begin position="4"/>
        <end position="127"/>
    </location>
</feature>
<dbReference type="SUPFAM" id="SSF54593">
    <property type="entry name" value="Glyoxalase/Bleomycin resistance protein/Dihydroxybiphenyl dioxygenase"/>
    <property type="match status" value="1"/>
</dbReference>
<proteinExistence type="predicted"/>
<dbReference type="Pfam" id="PF00903">
    <property type="entry name" value="Glyoxalase"/>
    <property type="match status" value="1"/>
</dbReference>
<dbReference type="InterPro" id="IPR037523">
    <property type="entry name" value="VOC_core"/>
</dbReference>
<dbReference type="PANTHER" id="PTHR36503:SF1">
    <property type="entry name" value="BLR2520 PROTEIN"/>
    <property type="match status" value="1"/>
</dbReference>
<name>A0ABV0KMC5_9CYAN</name>
<reference evidence="2 3" key="1">
    <citation type="submission" date="2022-04" db="EMBL/GenBank/DDBJ databases">
        <title>Positive selection, recombination, and allopatry shape intraspecific diversity of widespread and dominant cyanobacteria.</title>
        <authorList>
            <person name="Wei J."/>
            <person name="Shu W."/>
            <person name="Hu C."/>
        </authorList>
    </citation>
    <scope>NUCLEOTIDE SEQUENCE [LARGE SCALE GENOMIC DNA]</scope>
    <source>
        <strain evidence="2 3">AS-A4</strain>
    </source>
</reference>
<evidence type="ECO:0000313" key="2">
    <source>
        <dbReference type="EMBL" id="MEP1060386.1"/>
    </source>
</evidence>
<comment type="caution">
    <text evidence="2">The sequence shown here is derived from an EMBL/GenBank/DDBJ whole genome shotgun (WGS) entry which is preliminary data.</text>
</comment>
<organism evidence="2 3">
    <name type="scientific">Stenomitos frigidus AS-A4</name>
    <dbReference type="NCBI Taxonomy" id="2933935"/>
    <lineage>
        <taxon>Bacteria</taxon>
        <taxon>Bacillati</taxon>
        <taxon>Cyanobacteriota</taxon>
        <taxon>Cyanophyceae</taxon>
        <taxon>Leptolyngbyales</taxon>
        <taxon>Leptolyngbyaceae</taxon>
        <taxon>Stenomitos</taxon>
    </lineage>
</organism>
<keyword evidence="3" id="KW-1185">Reference proteome</keyword>